<dbReference type="Proteomes" id="UP000030747">
    <property type="component" value="Unassembled WGS sequence"/>
</dbReference>
<name>U6KXN2_EIMTE</name>
<dbReference type="AlphaFoldDB" id="U6KXN2"/>
<sequence length="804" mass="87840">MAARTPSNASPFSPELQTFVVTKYDPLLAIVRELNTRLQASEKERMRLERRVQRLEQQVISLAAAAESGTPFKAAAAAADLDADAPAGRHAVQELLEGEEALAAPWLFSCQIGTPTSALQVLLEFSPDSTLEIDCKMWKREEDLWISLLEELPDEFAFRRPDSLQLLDLRRAARRALLEFCRGEVLILLRSVPGRREAPNNPTAITLVAILAAALSEAWSRVEAGEPEALGRVALVLDAHRSLSSSSSSSSSSSGEGAAAEAELLQRLAAAAAAELDPIVLVSVHLARAFRLFLQQRLPFLVFPPPPAAAAAAAAAAKPHPPFSAGAALVLLHLEQLLLLHAHFKAISSKAAAELMADADSNAPVRCTYTAQQQQQQQQQKEEGGVFSEEEAADLWEEDTLLSSSSSSRSSSSDTESLQPHTAARSSSSINANATEAAAAAAAAADKELQQQTAAAAAIKPVEAAPHLSVLGQVLDFLLFAAFQRMSALGVQTAADHYCEGVIAPALCLFAKETKSQFGVLLSPFECLDTCALLLESLCCTQTLMQRLHFAQRLPTLYRQLVDLERLMMQHLCEEVKEKLECTPQESFPEFLSSFAPAAAAFRRPRAAALQQQVYVHLEQQLRQQLKSFAASSSKQKSSNVILQNIICQSKETVQQLKAAFQLQTLKDEMPLTFSLLQLFAESGEKLKQHRLLLQQVQQQLQHHMQQQGNAAAAAAAAFSNTLRSVQQAAAVWKPRASLEQQQQQQQQQLEDRGISEAVKKFCNVMQLPLLSPADALLLVNLLLDPSVQQQQQQHKQHHKQRNR</sequence>
<reference evidence="3" key="1">
    <citation type="submission" date="2013-10" db="EMBL/GenBank/DDBJ databases">
        <title>Genomic analysis of the causative agents of coccidiosis in chickens.</title>
        <authorList>
            <person name="Reid A.J."/>
            <person name="Blake D."/>
            <person name="Billington K."/>
            <person name="Browne H."/>
            <person name="Dunn M."/>
            <person name="Hung S."/>
            <person name="Kawahara F."/>
            <person name="Miranda-Saavedra D."/>
            <person name="Mourier T."/>
            <person name="Nagra H."/>
            <person name="Otto T.D."/>
            <person name="Rawlings N."/>
            <person name="Sanchez A."/>
            <person name="Sanders M."/>
            <person name="Subramaniam C."/>
            <person name="Tay Y."/>
            <person name="Dear P."/>
            <person name="Doerig C."/>
            <person name="Gruber A."/>
            <person name="Parkinson J."/>
            <person name="Shirley M."/>
            <person name="Wan K.L."/>
            <person name="Berriman M."/>
            <person name="Tomley F."/>
            <person name="Pain A."/>
        </authorList>
    </citation>
    <scope>NUCLEOTIDE SEQUENCE [LARGE SCALE GENOMIC DNA]</scope>
    <source>
        <strain evidence="3">Houghton</strain>
    </source>
</reference>
<dbReference type="GeneID" id="25255517"/>
<dbReference type="OrthoDB" id="361055at2759"/>
<keyword evidence="1" id="KW-0175">Coiled coil</keyword>
<protein>
    <submittedName>
        <fullName evidence="3">Chromosome III, complete sequence, related</fullName>
    </submittedName>
</protein>
<dbReference type="VEuPathDB" id="ToxoDB:ETH2_0857900"/>
<evidence type="ECO:0000256" key="2">
    <source>
        <dbReference type="SAM" id="MobiDB-lite"/>
    </source>
</evidence>
<dbReference type="PANTHER" id="PTHR13491:SF0">
    <property type="entry name" value="ZINC FINGER CCHC DOMAIN-CONTAINING PROTEIN 10"/>
    <property type="match status" value="1"/>
</dbReference>
<feature type="compositionally biased region" description="Low complexity" evidence="2">
    <location>
        <begin position="403"/>
        <end position="413"/>
    </location>
</feature>
<evidence type="ECO:0000313" key="3">
    <source>
        <dbReference type="EMBL" id="CDJ42731.1"/>
    </source>
</evidence>
<gene>
    <name evidence="3" type="ORF">ETH_00032255</name>
</gene>
<accession>U6KXN2</accession>
<dbReference type="EMBL" id="HG675733">
    <property type="protein sequence ID" value="CDJ42731.1"/>
    <property type="molecule type" value="Genomic_DNA"/>
</dbReference>
<proteinExistence type="predicted"/>
<feature type="compositionally biased region" description="Acidic residues" evidence="2">
    <location>
        <begin position="388"/>
        <end position="400"/>
    </location>
</feature>
<feature type="region of interest" description="Disordered" evidence="2">
    <location>
        <begin position="368"/>
        <end position="430"/>
    </location>
</feature>
<dbReference type="PANTHER" id="PTHR13491">
    <property type="entry name" value="ZCCHC10 PROTEIN"/>
    <property type="match status" value="1"/>
</dbReference>
<dbReference type="VEuPathDB" id="ToxoDB:ETH2_0857600"/>
<evidence type="ECO:0000256" key="1">
    <source>
        <dbReference type="SAM" id="Coils"/>
    </source>
</evidence>
<reference evidence="3" key="2">
    <citation type="submission" date="2013-10" db="EMBL/GenBank/DDBJ databases">
        <authorList>
            <person name="Aslett M."/>
        </authorList>
    </citation>
    <scope>NUCLEOTIDE SEQUENCE [LARGE SCALE GENOMIC DNA]</scope>
    <source>
        <strain evidence="3">Houghton</strain>
    </source>
</reference>
<dbReference type="RefSeq" id="XP_013233481.1">
    <property type="nucleotide sequence ID" value="XM_013378027.1"/>
</dbReference>
<keyword evidence="4" id="KW-1185">Reference proteome</keyword>
<dbReference type="InterPro" id="IPR039715">
    <property type="entry name" value="ZCCHC10"/>
</dbReference>
<feature type="coiled-coil region" evidence="1">
    <location>
        <begin position="31"/>
        <end position="65"/>
    </location>
</feature>
<organism evidence="3 4">
    <name type="scientific">Eimeria tenella</name>
    <name type="common">Coccidian parasite</name>
    <dbReference type="NCBI Taxonomy" id="5802"/>
    <lineage>
        <taxon>Eukaryota</taxon>
        <taxon>Sar</taxon>
        <taxon>Alveolata</taxon>
        <taxon>Apicomplexa</taxon>
        <taxon>Conoidasida</taxon>
        <taxon>Coccidia</taxon>
        <taxon>Eucoccidiorida</taxon>
        <taxon>Eimeriorina</taxon>
        <taxon>Eimeriidae</taxon>
        <taxon>Eimeria</taxon>
    </lineage>
</organism>
<evidence type="ECO:0000313" key="4">
    <source>
        <dbReference type="Proteomes" id="UP000030747"/>
    </source>
</evidence>
<dbReference type="VEuPathDB" id="ToxoDB:ETH_00032255"/>